<sequence length="63" mass="7241">KEKMENEKKEREGLVRDERGKRSFLISLRTRISIPQLKIGPLTDPRSSIHPSSSHSSEPSIDR</sequence>
<protein>
    <submittedName>
        <fullName evidence="2">Uncharacterized protein</fullName>
    </submittedName>
</protein>
<dbReference type="Proteomes" id="UP001432027">
    <property type="component" value="Unassembled WGS sequence"/>
</dbReference>
<dbReference type="AlphaFoldDB" id="A0AAV5T887"/>
<keyword evidence="3" id="KW-1185">Reference proteome</keyword>
<name>A0AAV5T887_9BILA</name>
<gene>
    <name evidence="2" type="ORF">PENTCL1PPCAC_11213</name>
</gene>
<dbReference type="EMBL" id="BTSX01000003">
    <property type="protein sequence ID" value="GMS89038.1"/>
    <property type="molecule type" value="Genomic_DNA"/>
</dbReference>
<evidence type="ECO:0000313" key="3">
    <source>
        <dbReference type="Proteomes" id="UP001432027"/>
    </source>
</evidence>
<accession>A0AAV5T887</accession>
<reference evidence="2" key="1">
    <citation type="submission" date="2023-10" db="EMBL/GenBank/DDBJ databases">
        <title>Genome assembly of Pristionchus species.</title>
        <authorList>
            <person name="Yoshida K."/>
            <person name="Sommer R.J."/>
        </authorList>
    </citation>
    <scope>NUCLEOTIDE SEQUENCE</scope>
    <source>
        <strain evidence="2">RS0144</strain>
    </source>
</reference>
<feature type="non-terminal residue" evidence="2">
    <location>
        <position position="1"/>
    </location>
</feature>
<feature type="region of interest" description="Disordered" evidence="1">
    <location>
        <begin position="38"/>
        <end position="63"/>
    </location>
</feature>
<proteinExistence type="predicted"/>
<comment type="caution">
    <text evidence="2">The sequence shown here is derived from an EMBL/GenBank/DDBJ whole genome shotgun (WGS) entry which is preliminary data.</text>
</comment>
<evidence type="ECO:0000256" key="1">
    <source>
        <dbReference type="SAM" id="MobiDB-lite"/>
    </source>
</evidence>
<feature type="compositionally biased region" description="Low complexity" evidence="1">
    <location>
        <begin position="48"/>
        <end position="63"/>
    </location>
</feature>
<organism evidence="2 3">
    <name type="scientific">Pristionchus entomophagus</name>
    <dbReference type="NCBI Taxonomy" id="358040"/>
    <lineage>
        <taxon>Eukaryota</taxon>
        <taxon>Metazoa</taxon>
        <taxon>Ecdysozoa</taxon>
        <taxon>Nematoda</taxon>
        <taxon>Chromadorea</taxon>
        <taxon>Rhabditida</taxon>
        <taxon>Rhabditina</taxon>
        <taxon>Diplogasteromorpha</taxon>
        <taxon>Diplogasteroidea</taxon>
        <taxon>Neodiplogasteridae</taxon>
        <taxon>Pristionchus</taxon>
    </lineage>
</organism>
<evidence type="ECO:0000313" key="2">
    <source>
        <dbReference type="EMBL" id="GMS89038.1"/>
    </source>
</evidence>